<dbReference type="GO" id="GO:0019825">
    <property type="term" value="F:oxygen binding"/>
    <property type="evidence" value="ECO:0007669"/>
    <property type="project" value="InterPro"/>
</dbReference>
<dbReference type="PANTHER" id="PTHR43396">
    <property type="entry name" value="FLAVOHEMOPROTEIN"/>
    <property type="match status" value="1"/>
</dbReference>
<dbReference type="SUPFAM" id="SSF63380">
    <property type="entry name" value="Riboflavin synthase domain-like"/>
    <property type="match status" value="1"/>
</dbReference>
<dbReference type="GO" id="GO:0071500">
    <property type="term" value="P:cellular response to nitrosative stress"/>
    <property type="evidence" value="ECO:0007669"/>
    <property type="project" value="TreeGrafter"/>
</dbReference>
<dbReference type="EMBL" id="JACHJL010000003">
    <property type="protein sequence ID" value="MBB5934748.1"/>
    <property type="molecule type" value="Genomic_DNA"/>
</dbReference>
<dbReference type="FunFam" id="1.10.490.10:FF:000003">
    <property type="entry name" value="Flavohemoprotein"/>
    <property type="match status" value="1"/>
</dbReference>
<evidence type="ECO:0000256" key="6">
    <source>
        <dbReference type="ARBA" id="ARBA00023004"/>
    </source>
</evidence>
<evidence type="ECO:0000256" key="10">
    <source>
        <dbReference type="RuleBase" id="RU000356"/>
    </source>
</evidence>
<dbReference type="Pfam" id="PF00175">
    <property type="entry name" value="NAD_binding_1"/>
    <property type="match status" value="1"/>
</dbReference>
<dbReference type="PANTHER" id="PTHR43396:SF3">
    <property type="entry name" value="FLAVOHEMOPROTEIN"/>
    <property type="match status" value="1"/>
</dbReference>
<keyword evidence="7" id="KW-0520">NAD</keyword>
<dbReference type="InterPro" id="IPR009050">
    <property type="entry name" value="Globin-like_sf"/>
</dbReference>
<name>A0A7W9Q6X8_9ACTN</name>
<keyword evidence="13" id="KW-0223">Dioxygenase</keyword>
<evidence type="ECO:0000256" key="7">
    <source>
        <dbReference type="ARBA" id="ARBA00023027"/>
    </source>
</evidence>
<dbReference type="PROSITE" id="PS51384">
    <property type="entry name" value="FAD_FR"/>
    <property type="match status" value="1"/>
</dbReference>
<dbReference type="InterPro" id="IPR017938">
    <property type="entry name" value="Riboflavin_synthase-like_b-brl"/>
</dbReference>
<evidence type="ECO:0000313" key="14">
    <source>
        <dbReference type="Proteomes" id="UP000588098"/>
    </source>
</evidence>
<dbReference type="CDD" id="cd06184">
    <property type="entry name" value="flavohem_like_fad_nad_binding"/>
    <property type="match status" value="1"/>
</dbReference>
<dbReference type="PROSITE" id="PS01033">
    <property type="entry name" value="GLOBIN"/>
    <property type="match status" value="1"/>
</dbReference>
<dbReference type="Pfam" id="PF00042">
    <property type="entry name" value="Globin"/>
    <property type="match status" value="1"/>
</dbReference>
<comment type="caution">
    <text evidence="13">The sequence shown here is derived from an EMBL/GenBank/DDBJ whole genome shotgun (WGS) entry which is preliminary data.</text>
</comment>
<feature type="domain" description="FAD-binding FR-type" evidence="12">
    <location>
        <begin position="153"/>
        <end position="263"/>
    </location>
</feature>
<feature type="domain" description="Globin" evidence="11">
    <location>
        <begin position="1"/>
        <end position="141"/>
    </location>
</feature>
<proteinExistence type="inferred from homology"/>
<dbReference type="InterPro" id="IPR017927">
    <property type="entry name" value="FAD-bd_FR_type"/>
</dbReference>
<keyword evidence="4 10" id="KW-0561">Oxygen transport</keyword>
<gene>
    <name evidence="13" type="ORF">FHS42_001795</name>
</gene>
<dbReference type="EC" id="1.14.12.17" evidence="2"/>
<reference evidence="13 14" key="1">
    <citation type="submission" date="2020-08" db="EMBL/GenBank/DDBJ databases">
        <title>Genomic Encyclopedia of Type Strains, Phase III (KMG-III): the genomes of soil and plant-associated and newly described type strains.</title>
        <authorList>
            <person name="Whitman W."/>
        </authorList>
    </citation>
    <scope>NUCLEOTIDE SEQUENCE [LARGE SCALE GENOMIC DNA]</scope>
    <source>
        <strain evidence="13 14">CECT 8305</strain>
    </source>
</reference>
<keyword evidence="3 10" id="KW-0349">Heme</keyword>
<dbReference type="InterPro" id="IPR012292">
    <property type="entry name" value="Globin/Proto"/>
</dbReference>
<dbReference type="CDD" id="cd14782">
    <property type="entry name" value="FHb-globin_2"/>
    <property type="match status" value="1"/>
</dbReference>
<dbReference type="RefSeq" id="WP_184570467.1">
    <property type="nucleotide sequence ID" value="NZ_JACHJL010000003.1"/>
</dbReference>
<dbReference type="AlphaFoldDB" id="A0A7W9Q6X8"/>
<dbReference type="Gene3D" id="2.40.30.10">
    <property type="entry name" value="Translation factors"/>
    <property type="match status" value="1"/>
</dbReference>
<keyword evidence="10" id="KW-0813">Transport</keyword>
<dbReference type="GO" id="GO:0071949">
    <property type="term" value="F:FAD binding"/>
    <property type="evidence" value="ECO:0007669"/>
    <property type="project" value="TreeGrafter"/>
</dbReference>
<dbReference type="SUPFAM" id="SSF52343">
    <property type="entry name" value="Ferredoxin reductase-like, C-terminal NADP-linked domain"/>
    <property type="match status" value="1"/>
</dbReference>
<evidence type="ECO:0000256" key="3">
    <source>
        <dbReference type="ARBA" id="ARBA00022617"/>
    </source>
</evidence>
<protein>
    <recommendedName>
        <fullName evidence="2">nitric oxide dioxygenase</fullName>
        <ecNumber evidence="2">1.14.12.17</ecNumber>
    </recommendedName>
</protein>
<sequence length="402" mass="43660">MLSDTSAETVRATLPIVSGAIDKISACFYDRLFAAHPELLRDLFNRGNQANGAQQQALAGAIAGFASALVAPSQARPAAMLDRIAHKHASLGIAPDQYRIVHTHLFAAIAEVLGDAVTDEVAAAWDEVYWLLANTLISMERRLYAEADAPAGDVWRDYRVVGRTQEADDVVSFLVRPLDGTPPPLFRPGQYVSVQVELPDGARQIRQYSLSSARSEALHFTVKAIVDPTGATPNGEVSTHLHTHLHAGHVLRISVPFGDVTLDEGDDRPVLLISAGIGCTPMIAMLDQLVATGSPRRVVALHGDRTQRTHALSTELGELVRKLPDATAHVWYEQPAPPWPAHRTGRVELSAVPLPDPRHSVAYLCGPLPFLCTTHNQLRALGMPTDDIHYEVFGPDLWRGEG</sequence>
<evidence type="ECO:0000256" key="4">
    <source>
        <dbReference type="ARBA" id="ARBA00022621"/>
    </source>
</evidence>
<evidence type="ECO:0000256" key="1">
    <source>
        <dbReference type="ARBA" id="ARBA00006401"/>
    </source>
</evidence>
<dbReference type="InterPro" id="IPR039261">
    <property type="entry name" value="FNR_nucleotide-bd"/>
</dbReference>
<evidence type="ECO:0000259" key="12">
    <source>
        <dbReference type="PROSITE" id="PS51384"/>
    </source>
</evidence>
<dbReference type="GO" id="GO:0020037">
    <property type="term" value="F:heme binding"/>
    <property type="evidence" value="ECO:0007669"/>
    <property type="project" value="InterPro"/>
</dbReference>
<keyword evidence="6" id="KW-0408">Iron</keyword>
<dbReference type="Proteomes" id="UP000588098">
    <property type="component" value="Unassembled WGS sequence"/>
</dbReference>
<dbReference type="GO" id="GO:0046872">
    <property type="term" value="F:metal ion binding"/>
    <property type="evidence" value="ECO:0007669"/>
    <property type="project" value="UniProtKB-KW"/>
</dbReference>
<organism evidence="13 14">
    <name type="scientific">Streptomyces zagrosensis</name>
    <dbReference type="NCBI Taxonomy" id="1042984"/>
    <lineage>
        <taxon>Bacteria</taxon>
        <taxon>Bacillati</taxon>
        <taxon>Actinomycetota</taxon>
        <taxon>Actinomycetes</taxon>
        <taxon>Kitasatosporales</taxon>
        <taxon>Streptomycetaceae</taxon>
        <taxon>Streptomyces</taxon>
    </lineage>
</organism>
<evidence type="ECO:0000256" key="8">
    <source>
        <dbReference type="ARBA" id="ARBA00048649"/>
    </source>
</evidence>
<dbReference type="PRINTS" id="PR00410">
    <property type="entry name" value="PHEHYDRXLASE"/>
</dbReference>
<dbReference type="InterPro" id="IPR000971">
    <property type="entry name" value="Globin"/>
</dbReference>
<keyword evidence="13" id="KW-0560">Oxidoreductase</keyword>
<dbReference type="SUPFAM" id="SSF46458">
    <property type="entry name" value="Globin-like"/>
    <property type="match status" value="1"/>
</dbReference>
<dbReference type="InterPro" id="IPR001433">
    <property type="entry name" value="OxRdtase_FAD/NAD-bd"/>
</dbReference>
<evidence type="ECO:0000259" key="11">
    <source>
        <dbReference type="PROSITE" id="PS01033"/>
    </source>
</evidence>
<dbReference type="Gene3D" id="3.40.50.80">
    <property type="entry name" value="Nucleotide-binding domain of ferredoxin-NADP reductase (FNR) module"/>
    <property type="match status" value="1"/>
</dbReference>
<comment type="catalytic activity">
    <reaction evidence="9">
        <text>2 nitric oxide + NADPH + 2 O2 = 2 nitrate + NADP(+) + H(+)</text>
        <dbReference type="Rhea" id="RHEA:19465"/>
        <dbReference type="ChEBI" id="CHEBI:15378"/>
        <dbReference type="ChEBI" id="CHEBI:15379"/>
        <dbReference type="ChEBI" id="CHEBI:16480"/>
        <dbReference type="ChEBI" id="CHEBI:17632"/>
        <dbReference type="ChEBI" id="CHEBI:57783"/>
        <dbReference type="ChEBI" id="CHEBI:58349"/>
        <dbReference type="EC" id="1.14.12.17"/>
    </reaction>
</comment>
<evidence type="ECO:0000313" key="13">
    <source>
        <dbReference type="EMBL" id="MBB5934748.1"/>
    </source>
</evidence>
<comment type="similarity">
    <text evidence="1">In the C-terminal section; belongs to the flavoprotein pyridine nucleotide cytochrome reductase family.</text>
</comment>
<dbReference type="Gene3D" id="1.10.490.10">
    <property type="entry name" value="Globins"/>
    <property type="match status" value="1"/>
</dbReference>
<dbReference type="GO" id="GO:0046210">
    <property type="term" value="P:nitric oxide catabolic process"/>
    <property type="evidence" value="ECO:0007669"/>
    <property type="project" value="TreeGrafter"/>
</dbReference>
<dbReference type="GO" id="GO:0005344">
    <property type="term" value="F:oxygen carrier activity"/>
    <property type="evidence" value="ECO:0007669"/>
    <property type="project" value="UniProtKB-KW"/>
</dbReference>
<comment type="catalytic activity">
    <reaction evidence="8">
        <text>2 nitric oxide + NADH + 2 O2 = 2 nitrate + NAD(+) + H(+)</text>
        <dbReference type="Rhea" id="RHEA:19469"/>
        <dbReference type="ChEBI" id="CHEBI:15378"/>
        <dbReference type="ChEBI" id="CHEBI:15379"/>
        <dbReference type="ChEBI" id="CHEBI:16480"/>
        <dbReference type="ChEBI" id="CHEBI:17632"/>
        <dbReference type="ChEBI" id="CHEBI:57540"/>
        <dbReference type="ChEBI" id="CHEBI:57945"/>
        <dbReference type="EC" id="1.14.12.17"/>
    </reaction>
</comment>
<dbReference type="GO" id="GO:0008941">
    <property type="term" value="F:nitric oxide dioxygenase NAD(P)H activity"/>
    <property type="evidence" value="ECO:0007669"/>
    <property type="project" value="UniProtKB-EC"/>
</dbReference>
<evidence type="ECO:0000256" key="2">
    <source>
        <dbReference type="ARBA" id="ARBA00012229"/>
    </source>
</evidence>
<evidence type="ECO:0000256" key="9">
    <source>
        <dbReference type="ARBA" id="ARBA00049433"/>
    </source>
</evidence>
<accession>A0A7W9Q6X8</accession>
<keyword evidence="14" id="KW-1185">Reference proteome</keyword>
<keyword evidence="5" id="KW-0479">Metal-binding</keyword>
<evidence type="ECO:0000256" key="5">
    <source>
        <dbReference type="ARBA" id="ARBA00022723"/>
    </source>
</evidence>
<comment type="similarity">
    <text evidence="10">Belongs to the globin family.</text>
</comment>